<protein>
    <submittedName>
        <fullName evidence="2">DUF1811 family protein</fullName>
    </submittedName>
</protein>
<dbReference type="EMBL" id="VTET01000011">
    <property type="protein sequence ID" value="TYS68024.1"/>
    <property type="molecule type" value="Genomic_DNA"/>
</dbReference>
<organism evidence="2 3">
    <name type="scientific">Sutcliffiella horikoshii</name>
    <dbReference type="NCBI Taxonomy" id="79883"/>
    <lineage>
        <taxon>Bacteria</taxon>
        <taxon>Bacillati</taxon>
        <taxon>Bacillota</taxon>
        <taxon>Bacilli</taxon>
        <taxon>Bacillales</taxon>
        <taxon>Bacillaceae</taxon>
        <taxon>Sutcliffiella</taxon>
    </lineage>
</organism>
<dbReference type="InterPro" id="IPR014938">
    <property type="entry name" value="YfhH-like"/>
</dbReference>
<dbReference type="Proteomes" id="UP000324517">
    <property type="component" value="Unassembled WGS sequence"/>
</dbReference>
<evidence type="ECO:0000256" key="1">
    <source>
        <dbReference type="SAM" id="Phobius"/>
    </source>
</evidence>
<proteinExistence type="predicted"/>
<accession>A0A5D4T1A1</accession>
<dbReference type="Gene3D" id="2.30.30.340">
    <property type="entry name" value="Hypothetical protein YfhH like domains"/>
    <property type="match status" value="1"/>
</dbReference>
<keyword evidence="1" id="KW-0812">Transmembrane</keyword>
<dbReference type="SUPFAM" id="SSF101697">
    <property type="entry name" value="Hypothetical protein YfhH"/>
    <property type="match status" value="1"/>
</dbReference>
<gene>
    <name evidence="2" type="ORF">FZC75_18690</name>
</gene>
<comment type="caution">
    <text evidence="2">The sequence shown here is derived from an EMBL/GenBank/DDBJ whole genome shotgun (WGS) entry which is preliminary data.</text>
</comment>
<keyword evidence="1" id="KW-0472">Membrane</keyword>
<dbReference type="OrthoDB" id="2353288at2"/>
<reference evidence="2 3" key="1">
    <citation type="submission" date="2019-08" db="EMBL/GenBank/DDBJ databases">
        <title>Bacillus genomes from the desert of Cuatro Cienegas, Coahuila.</title>
        <authorList>
            <person name="Olmedo-Alvarez G."/>
        </authorList>
    </citation>
    <scope>NUCLEOTIDE SEQUENCE [LARGE SCALE GENOMIC DNA]</scope>
    <source>
        <strain evidence="2 3">CH98b_3T</strain>
    </source>
</reference>
<dbReference type="Pfam" id="PF08838">
    <property type="entry name" value="DUF1811"/>
    <property type="match status" value="1"/>
</dbReference>
<name>A0A5D4T1A1_9BACI</name>
<evidence type="ECO:0000313" key="3">
    <source>
        <dbReference type="Proteomes" id="UP000324517"/>
    </source>
</evidence>
<dbReference type="InterPro" id="IPR036289">
    <property type="entry name" value="YfhH"/>
</dbReference>
<evidence type="ECO:0000313" key="2">
    <source>
        <dbReference type="EMBL" id="TYS68024.1"/>
    </source>
</evidence>
<dbReference type="Gene3D" id="1.10.287.880">
    <property type="entry name" value="Hypothetical protein YfhH domain"/>
    <property type="match status" value="1"/>
</dbReference>
<keyword evidence="1" id="KW-1133">Transmembrane helix</keyword>
<dbReference type="AlphaFoldDB" id="A0A5D4T1A1"/>
<feature type="transmembrane region" description="Helical" evidence="1">
    <location>
        <begin position="6"/>
        <end position="26"/>
    </location>
</feature>
<sequence length="143" mass="16611">MYITLFIIAFCNVRIVLFLFYIDFLGGKQVEQDKRYSQMTPHELHQEIATLKEKARKAEQLGIVNEFAVLERKITMAKAYMLDPDDFKPEEVYEIEGDPGVHFKITYMNGVFAWGHRMHGDTTSKEEEGLPISMLMNEKSKEA</sequence>